<proteinExistence type="predicted"/>
<gene>
    <name evidence="2" type="ORF">HERI1096_LOCUS6353</name>
</gene>
<dbReference type="GO" id="GO:0005737">
    <property type="term" value="C:cytoplasm"/>
    <property type="evidence" value="ECO:0007669"/>
    <property type="project" value="TreeGrafter"/>
</dbReference>
<dbReference type="InterPro" id="IPR050275">
    <property type="entry name" value="PGM_Phosphatase"/>
</dbReference>
<dbReference type="AlphaFoldDB" id="A0A7S3AIK3"/>
<protein>
    <submittedName>
        <fullName evidence="2">Uncharacterized protein</fullName>
    </submittedName>
</protein>
<accession>A0A7S3AIK3</accession>
<sequence>MESVTESAADLKLHEPNKHLAKLQAAGVIGLLRAVRISVSPRDPSTPLQSNQCVVHLQRHGQALHNLMADNLKALGVSLEDEKGKKSRNHPYTLPEMVDPPLTHKGRQQCKGQRGRAASIRPELVFVSPLCRAVQTALLTFPHLRGSVPFIAVEEARETLGVNTCDKRRSTSDIEAEYGHAVDFSRMQTEEDEEWRPDHRESSHELVDRIYCFLIELRELEQNEVLLVTHSGWLLAMLAAVCDCTAHPHLAEWFETCEIRTVVLSYQDTRTDQTRLDHSLD</sequence>
<dbReference type="Gene3D" id="3.40.50.1240">
    <property type="entry name" value="Phosphoglycerate mutase-like"/>
    <property type="match status" value="1"/>
</dbReference>
<dbReference type="GO" id="GO:0016791">
    <property type="term" value="F:phosphatase activity"/>
    <property type="evidence" value="ECO:0007669"/>
    <property type="project" value="TreeGrafter"/>
</dbReference>
<dbReference type="PANTHER" id="PTHR48100">
    <property type="entry name" value="BROAD-SPECIFICITY PHOSPHATASE YOR283W-RELATED"/>
    <property type="match status" value="1"/>
</dbReference>
<dbReference type="EMBL" id="HBHX01011425">
    <property type="protein sequence ID" value="CAE0105695.1"/>
    <property type="molecule type" value="Transcribed_RNA"/>
</dbReference>
<evidence type="ECO:0000313" key="2">
    <source>
        <dbReference type="EMBL" id="CAE0105695.1"/>
    </source>
</evidence>
<dbReference type="InterPro" id="IPR029033">
    <property type="entry name" value="His_PPase_superfam"/>
</dbReference>
<feature type="region of interest" description="Disordered" evidence="1">
    <location>
        <begin position="82"/>
        <end position="108"/>
    </location>
</feature>
<reference evidence="2" key="1">
    <citation type="submission" date="2021-01" db="EMBL/GenBank/DDBJ databases">
        <authorList>
            <person name="Corre E."/>
            <person name="Pelletier E."/>
            <person name="Niang G."/>
            <person name="Scheremetjew M."/>
            <person name="Finn R."/>
            <person name="Kale V."/>
            <person name="Holt S."/>
            <person name="Cochrane G."/>
            <person name="Meng A."/>
            <person name="Brown T."/>
            <person name="Cohen L."/>
        </authorList>
    </citation>
    <scope>NUCLEOTIDE SEQUENCE</scope>
    <source>
        <strain evidence="2">CCMP281</strain>
    </source>
</reference>
<dbReference type="CDD" id="cd07067">
    <property type="entry name" value="HP_PGM_like"/>
    <property type="match status" value="1"/>
</dbReference>
<dbReference type="SMART" id="SM00855">
    <property type="entry name" value="PGAM"/>
    <property type="match status" value="1"/>
</dbReference>
<organism evidence="2">
    <name type="scientific">Haptolina ericina</name>
    <dbReference type="NCBI Taxonomy" id="156174"/>
    <lineage>
        <taxon>Eukaryota</taxon>
        <taxon>Haptista</taxon>
        <taxon>Haptophyta</taxon>
        <taxon>Prymnesiophyceae</taxon>
        <taxon>Prymnesiales</taxon>
        <taxon>Prymnesiaceae</taxon>
        <taxon>Haptolina</taxon>
    </lineage>
</organism>
<dbReference type="PANTHER" id="PTHR48100:SF61">
    <property type="entry name" value="PHOSPHOGLYCERATE MUTASE"/>
    <property type="match status" value="1"/>
</dbReference>
<dbReference type="InterPro" id="IPR013078">
    <property type="entry name" value="His_Pase_superF_clade-1"/>
</dbReference>
<dbReference type="SUPFAM" id="SSF53254">
    <property type="entry name" value="Phosphoglycerate mutase-like"/>
    <property type="match status" value="1"/>
</dbReference>
<evidence type="ECO:0000256" key="1">
    <source>
        <dbReference type="SAM" id="MobiDB-lite"/>
    </source>
</evidence>
<dbReference type="Pfam" id="PF00300">
    <property type="entry name" value="His_Phos_1"/>
    <property type="match status" value="1"/>
</dbReference>
<name>A0A7S3AIK3_9EUKA</name>